<sequence length="488" mass="55595">MLPKSTAVSDAGLHTGRNHPLHYLYVVLCYVTSAVFGLLYLSSIMVCALVSSVNKPKSSAKLEQSNRTGSSSRWRPRLRRSFDTEEHSNTDYRSTDFMGPEFPALDEKQSILRFDLRYYVQLQGYDLEEHTVITKDGFHIVLQHIVVPGESHAAASRRFPVLLLHGLLQSAAAYCTSGNDSLAFYLVAAGYDVWLGNNRCGFRPSHEDFGRLSLGMWAWRIQEMGHYDVQALLDYVVLKALAKTPKVALVAHSQGTAQTFLALAAESPALVTLSDRLACFVALSPAVYTGPLVRSWFLGFIRHLSLSTYRLLFGHHAYMAIMMYMHSIFPAKLYSRLGYLMFRYMFDWTDALWDQRYRDRQLLFSPVYVSAELMFWWLGHGGFADRGCLFHHDRADTPWFDAQFPPLQMFVPGEDNLVDPQRLVERLRTVESTAMRNPVDVVNLPEYAHLDVLWAKDAVYRVGAPMNHFIKSVLPQGRDWLVNDDDSE</sequence>
<evidence type="ECO:0000259" key="3">
    <source>
        <dbReference type="Pfam" id="PF04083"/>
    </source>
</evidence>
<evidence type="ECO:0000313" key="4">
    <source>
        <dbReference type="EMBL" id="CDO55566.1"/>
    </source>
</evidence>
<dbReference type="EMBL" id="CCBN010000011">
    <property type="protein sequence ID" value="CDO55566.1"/>
    <property type="molecule type" value="Genomic_DNA"/>
</dbReference>
<evidence type="ECO:0000256" key="1">
    <source>
        <dbReference type="SAM" id="MobiDB-lite"/>
    </source>
</evidence>
<evidence type="ECO:0000313" key="5">
    <source>
        <dbReference type="Proteomes" id="UP000242525"/>
    </source>
</evidence>
<dbReference type="Gene3D" id="3.40.50.1820">
    <property type="entry name" value="alpha/beta hydrolase"/>
    <property type="match status" value="1"/>
</dbReference>
<keyword evidence="2" id="KW-0472">Membrane</keyword>
<dbReference type="STRING" id="1173061.A0A0J9XDG6"/>
<evidence type="ECO:0000256" key="2">
    <source>
        <dbReference type="SAM" id="Phobius"/>
    </source>
</evidence>
<keyword evidence="2" id="KW-0812">Transmembrane</keyword>
<keyword evidence="4" id="KW-0378">Hydrolase</keyword>
<dbReference type="Pfam" id="PF04083">
    <property type="entry name" value="Abhydro_lipase"/>
    <property type="match status" value="1"/>
</dbReference>
<keyword evidence="5" id="KW-1185">Reference proteome</keyword>
<feature type="domain" description="Partial AB-hydrolase lipase" evidence="3">
    <location>
        <begin position="117"/>
        <end position="178"/>
    </location>
</feature>
<dbReference type="InterPro" id="IPR029058">
    <property type="entry name" value="AB_hydrolase_fold"/>
</dbReference>
<dbReference type="OrthoDB" id="6130531at2759"/>
<protein>
    <submittedName>
        <fullName evidence="4">Similar to Saccharomyces cerevisiae YLR020C YEH2 Steryl ester hydrolase, catalyzes steryl ester hydrolysis at the plasma membrane</fullName>
    </submittedName>
</protein>
<dbReference type="GO" id="GO:0006629">
    <property type="term" value="P:lipid metabolic process"/>
    <property type="evidence" value="ECO:0007669"/>
    <property type="project" value="InterPro"/>
</dbReference>
<keyword evidence="2" id="KW-1133">Transmembrane helix</keyword>
<reference evidence="4" key="1">
    <citation type="submission" date="2014-03" db="EMBL/GenBank/DDBJ databases">
        <authorList>
            <person name="Casaregola S."/>
        </authorList>
    </citation>
    <scope>NUCLEOTIDE SEQUENCE [LARGE SCALE GENOMIC DNA]</scope>
    <source>
        <strain evidence="4">CLIB 918</strain>
    </source>
</reference>
<dbReference type="GO" id="GO:0016787">
    <property type="term" value="F:hydrolase activity"/>
    <property type="evidence" value="ECO:0007669"/>
    <property type="project" value="UniProtKB-KW"/>
</dbReference>
<dbReference type="PANTHER" id="PTHR11005">
    <property type="entry name" value="LYSOSOMAL ACID LIPASE-RELATED"/>
    <property type="match status" value="1"/>
</dbReference>
<comment type="caution">
    <text evidence="4">The sequence shown here is derived from an EMBL/GenBank/DDBJ whole genome shotgun (WGS) entry which is preliminary data.</text>
</comment>
<dbReference type="SUPFAM" id="SSF53474">
    <property type="entry name" value="alpha/beta-Hydrolases"/>
    <property type="match status" value="1"/>
</dbReference>
<proteinExistence type="predicted"/>
<accession>A0A0J9XDG6</accession>
<gene>
    <name evidence="4" type="ORF">BN980_GECA11s03101g</name>
</gene>
<feature type="compositionally biased region" description="Polar residues" evidence="1">
    <location>
        <begin position="59"/>
        <end position="69"/>
    </location>
</feature>
<dbReference type="InterPro" id="IPR006693">
    <property type="entry name" value="AB_hydrolase_lipase"/>
</dbReference>
<dbReference type="AlphaFoldDB" id="A0A0J9XDG6"/>
<organism evidence="4 5">
    <name type="scientific">Geotrichum candidum</name>
    <name type="common">Oospora lactis</name>
    <name type="synonym">Dipodascus geotrichum</name>
    <dbReference type="NCBI Taxonomy" id="1173061"/>
    <lineage>
        <taxon>Eukaryota</taxon>
        <taxon>Fungi</taxon>
        <taxon>Dikarya</taxon>
        <taxon>Ascomycota</taxon>
        <taxon>Saccharomycotina</taxon>
        <taxon>Dipodascomycetes</taxon>
        <taxon>Dipodascales</taxon>
        <taxon>Dipodascaceae</taxon>
        <taxon>Geotrichum</taxon>
    </lineage>
</organism>
<name>A0A0J9XDG6_GEOCN</name>
<feature type="region of interest" description="Disordered" evidence="1">
    <location>
        <begin position="59"/>
        <end position="80"/>
    </location>
</feature>
<feature type="transmembrane region" description="Helical" evidence="2">
    <location>
        <begin position="23"/>
        <end position="51"/>
    </location>
</feature>
<dbReference type="Proteomes" id="UP000242525">
    <property type="component" value="Unassembled WGS sequence"/>
</dbReference>